<sequence>MVVILFATYMGIDDFKLGANAQLRGTLGWLTTSAVFALFILSGCLNIRPQLIYRAVCILCLQSLVAIPITFIAYQLNLPDILYSSPVERFIQNGPIFYQVGFYAIDYDTQSLRLFLFAPWCPALGLIGNIYFFLALEEKNRFWRYIGIIGAVAMSIVSVSRSAFVALPVVLVLTWLLRNLFKPKIQVISGLVCFFSGIFSTNLLELFKNTSEEFSSSRASSSRVRSALVRIALDRWKEAKIWGHGTQDPGPKVVANLPIGSHHTWAGLLFAKGATGFLAFMLPFVISFFDLALKSYTSKVAKVSLSVLLVLLIFSFGEQVDILGYLCFPGLILIGMGLQEQPSYFTTINPCHAERSEASHKYRNVL</sequence>
<keyword evidence="3 5" id="KW-1133">Transmembrane helix</keyword>
<dbReference type="PANTHER" id="PTHR37422:SF13">
    <property type="entry name" value="LIPOPOLYSACCHARIDE BIOSYNTHESIS PROTEIN PA4999-RELATED"/>
    <property type="match status" value="1"/>
</dbReference>
<evidence type="ECO:0000256" key="5">
    <source>
        <dbReference type="SAM" id="Phobius"/>
    </source>
</evidence>
<accession>A0A3S1B3P2</accession>
<reference evidence="7" key="2">
    <citation type="journal article" date="2019" name="Genome Biol. Evol.">
        <title>Day and night: Metabolic profiles and evolutionary relationships of six axenic non-marine cyanobacteria.</title>
        <authorList>
            <person name="Will S.E."/>
            <person name="Henke P."/>
            <person name="Boedeker C."/>
            <person name="Huang S."/>
            <person name="Brinkmann H."/>
            <person name="Rohde M."/>
            <person name="Jarek M."/>
            <person name="Friedl T."/>
            <person name="Seufert S."/>
            <person name="Schumacher M."/>
            <person name="Overmann J."/>
            <person name="Neumann-Schaal M."/>
            <person name="Petersen J."/>
        </authorList>
    </citation>
    <scope>NUCLEOTIDE SEQUENCE [LARGE SCALE GENOMIC DNA]</scope>
    <source>
        <strain evidence="7">PCC 7102</strain>
    </source>
</reference>
<dbReference type="AlphaFoldDB" id="A0A3S1B3P2"/>
<evidence type="ECO:0000313" key="7">
    <source>
        <dbReference type="EMBL" id="RUT04240.1"/>
    </source>
</evidence>
<evidence type="ECO:0000256" key="4">
    <source>
        <dbReference type="ARBA" id="ARBA00023136"/>
    </source>
</evidence>
<keyword evidence="4 5" id="KW-0472">Membrane</keyword>
<comment type="subcellular location">
    <subcellularLocation>
        <location evidence="1">Membrane</location>
        <topology evidence="1">Multi-pass membrane protein</topology>
    </subcellularLocation>
</comment>
<proteinExistence type="predicted"/>
<keyword evidence="2 5" id="KW-0812">Transmembrane</keyword>
<feature type="transmembrane region" description="Helical" evidence="5">
    <location>
        <begin position="188"/>
        <end position="207"/>
    </location>
</feature>
<feature type="transmembrane region" description="Helical" evidence="5">
    <location>
        <begin position="114"/>
        <end position="135"/>
    </location>
</feature>
<gene>
    <name evidence="7" type="ORF">DSM106972_044680</name>
</gene>
<comment type="caution">
    <text evidence="7">The sequence shown here is derived from an EMBL/GenBank/DDBJ whole genome shotgun (WGS) entry which is preliminary data.</text>
</comment>
<dbReference type="EMBL" id="RSCL01000011">
    <property type="protein sequence ID" value="RUT04240.1"/>
    <property type="molecule type" value="Genomic_DNA"/>
</dbReference>
<feature type="domain" description="O-antigen ligase-related" evidence="6">
    <location>
        <begin position="149"/>
        <end position="247"/>
    </location>
</feature>
<dbReference type="GO" id="GO:0016020">
    <property type="term" value="C:membrane"/>
    <property type="evidence" value="ECO:0007669"/>
    <property type="project" value="UniProtKB-SubCell"/>
</dbReference>
<feature type="transmembrane region" description="Helical" evidence="5">
    <location>
        <begin position="274"/>
        <end position="293"/>
    </location>
</feature>
<dbReference type="InterPro" id="IPR051533">
    <property type="entry name" value="WaaL-like"/>
</dbReference>
<evidence type="ECO:0000256" key="1">
    <source>
        <dbReference type="ARBA" id="ARBA00004141"/>
    </source>
</evidence>
<feature type="transmembrane region" description="Helical" evidence="5">
    <location>
        <begin position="300"/>
        <end position="316"/>
    </location>
</feature>
<feature type="transmembrane region" description="Helical" evidence="5">
    <location>
        <begin position="27"/>
        <end position="45"/>
    </location>
</feature>
<dbReference type="PANTHER" id="PTHR37422">
    <property type="entry name" value="TEICHURONIC ACID BIOSYNTHESIS PROTEIN TUAE"/>
    <property type="match status" value="1"/>
</dbReference>
<keyword evidence="8" id="KW-1185">Reference proteome</keyword>
<dbReference type="InterPro" id="IPR007016">
    <property type="entry name" value="O-antigen_ligase-rel_domated"/>
</dbReference>
<dbReference type="Proteomes" id="UP000271624">
    <property type="component" value="Unassembled WGS sequence"/>
</dbReference>
<reference evidence="7" key="1">
    <citation type="submission" date="2018-12" db="EMBL/GenBank/DDBJ databases">
        <authorList>
            <person name="Will S."/>
            <person name="Neumann-Schaal M."/>
            <person name="Henke P."/>
        </authorList>
    </citation>
    <scope>NUCLEOTIDE SEQUENCE</scope>
    <source>
        <strain evidence="7">PCC 7102</strain>
    </source>
</reference>
<organism evidence="7 8">
    <name type="scientific">Dulcicalothrix desertica PCC 7102</name>
    <dbReference type="NCBI Taxonomy" id="232991"/>
    <lineage>
        <taxon>Bacteria</taxon>
        <taxon>Bacillati</taxon>
        <taxon>Cyanobacteriota</taxon>
        <taxon>Cyanophyceae</taxon>
        <taxon>Nostocales</taxon>
        <taxon>Calotrichaceae</taxon>
        <taxon>Dulcicalothrix</taxon>
    </lineage>
</organism>
<protein>
    <recommendedName>
        <fullName evidence="6">O-antigen ligase-related domain-containing protein</fullName>
    </recommendedName>
</protein>
<evidence type="ECO:0000256" key="3">
    <source>
        <dbReference type="ARBA" id="ARBA00022989"/>
    </source>
</evidence>
<evidence type="ECO:0000259" key="6">
    <source>
        <dbReference type="Pfam" id="PF04932"/>
    </source>
</evidence>
<evidence type="ECO:0000313" key="8">
    <source>
        <dbReference type="Proteomes" id="UP000271624"/>
    </source>
</evidence>
<evidence type="ECO:0000256" key="2">
    <source>
        <dbReference type="ARBA" id="ARBA00022692"/>
    </source>
</evidence>
<dbReference type="Pfam" id="PF04932">
    <property type="entry name" value="Wzy_C"/>
    <property type="match status" value="1"/>
</dbReference>
<name>A0A3S1B3P2_9CYAN</name>
<feature type="transmembrane region" description="Helical" evidence="5">
    <location>
        <begin position="142"/>
        <end position="159"/>
    </location>
</feature>
<feature type="transmembrane region" description="Helical" evidence="5">
    <location>
        <begin position="52"/>
        <end position="74"/>
    </location>
</feature>